<dbReference type="OrthoDB" id="10056177at2759"/>
<keyword evidence="4 7" id="KW-1133">Transmembrane helix</keyword>
<reference evidence="9" key="1">
    <citation type="submission" date="2023-01" db="EMBL/GenBank/DDBJ databases">
        <title>Genome assembly of the deep-sea coral Lophelia pertusa.</title>
        <authorList>
            <person name="Herrera S."/>
            <person name="Cordes E."/>
        </authorList>
    </citation>
    <scope>NUCLEOTIDE SEQUENCE</scope>
    <source>
        <strain evidence="9">USNM1676648</strain>
        <tissue evidence="9">Polyp</tissue>
    </source>
</reference>
<feature type="transmembrane region" description="Helical" evidence="7">
    <location>
        <begin position="428"/>
        <end position="447"/>
    </location>
</feature>
<dbReference type="SUPFAM" id="SSF103473">
    <property type="entry name" value="MFS general substrate transporter"/>
    <property type="match status" value="1"/>
</dbReference>
<accession>A0A9W9YYS0</accession>
<evidence type="ECO:0000256" key="4">
    <source>
        <dbReference type="ARBA" id="ARBA00022989"/>
    </source>
</evidence>
<feature type="transmembrane region" description="Helical" evidence="7">
    <location>
        <begin position="520"/>
        <end position="538"/>
    </location>
</feature>
<feature type="transmembrane region" description="Helical" evidence="7">
    <location>
        <begin position="77"/>
        <end position="98"/>
    </location>
</feature>
<dbReference type="Pfam" id="PF12832">
    <property type="entry name" value="MFS_1_like"/>
    <property type="match status" value="1"/>
</dbReference>
<sequence>MTSDRLRETQKSSFEQEKSNVGRNIFNRFSRLAEFCGVEQIPYKLLFVSSYGAFGALLPYLPLYFKQIGLSAMETGVLIGLRPLLQAIGAPMFGFLADKYKRRRLILFMGAVAWIVKALLILAVRPRNQECVAIDAGNVNSTLSTISELGTIAKIILTNTKSNFSASSRRTIIQQRDTLPRQSKADIRSQRTEQTHDEAAAEKTPVHLTPRNAHRTQNASGHNATVEYEIKIDQREMSTIFGILLAVIIVSDLFGSVVHPISDGCVLDYLGDDRNMYGRVRLFGSAGIAFASFVVGLIINESIGYFCGQILKNYAIAFYFAVGLTVITLLALLCIKIVYRTADSAGHQTSNQELKTLFASLPKMAFWFVSVCLGTLDGFQMDFTSWFLDDLGASSFVIGLATGLHFLCNMLTFLVANYALEMLGYVRLISLSLVMYAVIFVCFSFAHSPWLGMVLYILLGTCFALSWTACVAYVASIASAVGLGATAQGILSGLYVGLGYGGGTMLGGLLISFTSIRTTWQLYSALAIVSLILYNVVLRLGNNTGDANEPEIMYKAVPFTEEDKEKN</sequence>
<dbReference type="Gene3D" id="1.20.1250.20">
    <property type="entry name" value="MFS general substrate transporter like domains"/>
    <property type="match status" value="3"/>
</dbReference>
<feature type="transmembrane region" description="Helical" evidence="7">
    <location>
        <begin position="240"/>
        <end position="261"/>
    </location>
</feature>
<dbReference type="EMBL" id="MU826838">
    <property type="protein sequence ID" value="KAJ7372093.1"/>
    <property type="molecule type" value="Genomic_DNA"/>
</dbReference>
<comment type="subcellular location">
    <subcellularLocation>
        <location evidence="1">Membrane</location>
        <topology evidence="1">Multi-pass membrane protein</topology>
    </subcellularLocation>
</comment>
<proteinExistence type="inferred from homology"/>
<gene>
    <name evidence="9" type="ORF">OS493_020517</name>
</gene>
<dbReference type="GO" id="GO:0016020">
    <property type="term" value="C:membrane"/>
    <property type="evidence" value="ECO:0007669"/>
    <property type="project" value="UniProtKB-SubCell"/>
</dbReference>
<comment type="caution">
    <text evidence="9">The sequence shown here is derived from an EMBL/GenBank/DDBJ whole genome shotgun (WGS) entry which is preliminary data.</text>
</comment>
<feature type="domain" description="Major facilitator superfamily associated" evidence="8">
    <location>
        <begin position="44"/>
        <end position="521"/>
    </location>
</feature>
<feature type="transmembrane region" description="Helical" evidence="7">
    <location>
        <begin position="493"/>
        <end position="514"/>
    </location>
</feature>
<evidence type="ECO:0000256" key="6">
    <source>
        <dbReference type="SAM" id="MobiDB-lite"/>
    </source>
</evidence>
<keyword evidence="3 7" id="KW-0812">Transmembrane</keyword>
<evidence type="ECO:0000256" key="3">
    <source>
        <dbReference type="ARBA" id="ARBA00022692"/>
    </source>
</evidence>
<feature type="transmembrane region" description="Helical" evidence="7">
    <location>
        <begin position="45"/>
        <end position="65"/>
    </location>
</feature>
<name>A0A9W9YYS0_9CNID</name>
<feature type="transmembrane region" description="Helical" evidence="7">
    <location>
        <begin position="356"/>
        <end position="376"/>
    </location>
</feature>
<feature type="transmembrane region" description="Helical" evidence="7">
    <location>
        <begin position="453"/>
        <end position="481"/>
    </location>
</feature>
<evidence type="ECO:0000256" key="1">
    <source>
        <dbReference type="ARBA" id="ARBA00004141"/>
    </source>
</evidence>
<organism evidence="9 10">
    <name type="scientific">Desmophyllum pertusum</name>
    <dbReference type="NCBI Taxonomy" id="174260"/>
    <lineage>
        <taxon>Eukaryota</taxon>
        <taxon>Metazoa</taxon>
        <taxon>Cnidaria</taxon>
        <taxon>Anthozoa</taxon>
        <taxon>Hexacorallia</taxon>
        <taxon>Scleractinia</taxon>
        <taxon>Caryophylliina</taxon>
        <taxon>Caryophylliidae</taxon>
        <taxon>Desmophyllum</taxon>
    </lineage>
</organism>
<dbReference type="InterPro" id="IPR051717">
    <property type="entry name" value="MFS_MFSD6"/>
</dbReference>
<protein>
    <recommendedName>
        <fullName evidence="8">Major facilitator superfamily associated domain-containing protein</fullName>
    </recommendedName>
</protein>
<feature type="transmembrane region" description="Helical" evidence="7">
    <location>
        <begin position="105"/>
        <end position="124"/>
    </location>
</feature>
<evidence type="ECO:0000313" key="9">
    <source>
        <dbReference type="EMBL" id="KAJ7372093.1"/>
    </source>
</evidence>
<dbReference type="PANTHER" id="PTHR16172">
    <property type="entry name" value="MAJOR FACILITATOR SUPERFAMILY DOMAIN-CONTAINING PROTEIN 6-LIKE"/>
    <property type="match status" value="1"/>
</dbReference>
<evidence type="ECO:0000313" key="10">
    <source>
        <dbReference type="Proteomes" id="UP001163046"/>
    </source>
</evidence>
<evidence type="ECO:0000256" key="7">
    <source>
        <dbReference type="SAM" id="Phobius"/>
    </source>
</evidence>
<evidence type="ECO:0000259" key="8">
    <source>
        <dbReference type="Pfam" id="PF12832"/>
    </source>
</evidence>
<keyword evidence="5 7" id="KW-0472">Membrane</keyword>
<feature type="transmembrane region" description="Helical" evidence="7">
    <location>
        <begin position="396"/>
        <end position="416"/>
    </location>
</feature>
<dbReference type="AlphaFoldDB" id="A0A9W9YYS0"/>
<dbReference type="PANTHER" id="PTHR16172:SF2">
    <property type="entry name" value="MAJOR FACILITATOR SUPERFAMILY DOMAIN-CONTAINING PROTEIN 6"/>
    <property type="match status" value="1"/>
</dbReference>
<keyword evidence="10" id="KW-1185">Reference proteome</keyword>
<dbReference type="Proteomes" id="UP001163046">
    <property type="component" value="Unassembled WGS sequence"/>
</dbReference>
<evidence type="ECO:0000256" key="5">
    <source>
        <dbReference type="ARBA" id="ARBA00023136"/>
    </source>
</evidence>
<comment type="similarity">
    <text evidence="2">Belongs to the major facilitator superfamily. MFSD6 family.</text>
</comment>
<feature type="region of interest" description="Disordered" evidence="6">
    <location>
        <begin position="175"/>
        <end position="203"/>
    </location>
</feature>
<feature type="transmembrane region" description="Helical" evidence="7">
    <location>
        <begin position="314"/>
        <end position="335"/>
    </location>
</feature>
<feature type="transmembrane region" description="Helical" evidence="7">
    <location>
        <begin position="282"/>
        <end position="299"/>
    </location>
</feature>
<dbReference type="InterPro" id="IPR036259">
    <property type="entry name" value="MFS_trans_sf"/>
</dbReference>
<evidence type="ECO:0000256" key="2">
    <source>
        <dbReference type="ARBA" id="ARBA00005241"/>
    </source>
</evidence>
<feature type="compositionally biased region" description="Basic and acidic residues" evidence="6">
    <location>
        <begin position="183"/>
        <end position="203"/>
    </location>
</feature>
<dbReference type="InterPro" id="IPR024989">
    <property type="entry name" value="MFS_assoc_dom"/>
</dbReference>